<evidence type="ECO:0000313" key="3">
    <source>
        <dbReference type="Proteomes" id="UP000634529"/>
    </source>
</evidence>
<accession>A0ABR9AYJ5</accession>
<gene>
    <name evidence="2" type="ORF">IFO66_06690</name>
</gene>
<proteinExistence type="predicted"/>
<keyword evidence="3" id="KW-1185">Reference proteome</keyword>
<protein>
    <submittedName>
        <fullName evidence="2">Uncharacterized protein</fullName>
    </submittedName>
</protein>
<sequence length="373" mass="39824">MATIITGSTAKPRTPTYQPKGTSSVYKSGGFLFFTDCPEPVGSGDLVDAGKWMNRDTVSGSGFVYSWHHNKAGKTIKHGLLVYNPNSYAIKVSSSNHGTTNLSGSQTDTNAWKNYFSGTVTQSPVVINPNSFGVLFQQSIPNENVFGYLGKVNVSNNGTSAAASAIFYDLAWVNNYIGASEWAPVQGRTFVRGKGAAYYSTIHLAPLAPTDANPHGVAYKFASSEKYSSSEHTIFGTDDLVYITDPGPTFPVVVKKQDGSGNTETIIRDGSGFNSGAYGQQMAVTMKIKNTYNVSKNFKIYMGKTGGGGFSFPLINMGGVSQSYAWVPKDSFVDIIDTGTIPANSEATITFFLVIPAMSSTPFVIGARTASFA</sequence>
<dbReference type="RefSeq" id="WP_192024397.1">
    <property type="nucleotide sequence ID" value="NZ_JACYTN010000003.1"/>
</dbReference>
<dbReference type="EMBL" id="JACYTN010000003">
    <property type="protein sequence ID" value="MBD8497991.1"/>
    <property type="molecule type" value="Genomic_DNA"/>
</dbReference>
<organism evidence="2 3">
    <name type="scientific">Paenibacillus arenosi</name>
    <dbReference type="NCBI Taxonomy" id="2774142"/>
    <lineage>
        <taxon>Bacteria</taxon>
        <taxon>Bacillati</taxon>
        <taxon>Bacillota</taxon>
        <taxon>Bacilli</taxon>
        <taxon>Bacillales</taxon>
        <taxon>Paenibacillaceae</taxon>
        <taxon>Paenibacillus</taxon>
    </lineage>
</organism>
<evidence type="ECO:0000313" key="2">
    <source>
        <dbReference type="EMBL" id="MBD8497991.1"/>
    </source>
</evidence>
<comment type="caution">
    <text evidence="2">The sequence shown here is derived from an EMBL/GenBank/DDBJ whole genome shotgun (WGS) entry which is preliminary data.</text>
</comment>
<feature type="region of interest" description="Disordered" evidence="1">
    <location>
        <begin position="1"/>
        <end position="21"/>
    </location>
</feature>
<name>A0ABR9AYJ5_9BACL</name>
<dbReference type="Proteomes" id="UP000634529">
    <property type="component" value="Unassembled WGS sequence"/>
</dbReference>
<reference evidence="2 3" key="1">
    <citation type="submission" date="2020-09" db="EMBL/GenBank/DDBJ databases">
        <title>Paenibacillus sp. CAU 1523 isolated from sand of Haeundae Beach.</title>
        <authorList>
            <person name="Kim W."/>
        </authorList>
    </citation>
    <scope>NUCLEOTIDE SEQUENCE [LARGE SCALE GENOMIC DNA]</scope>
    <source>
        <strain evidence="2 3">CAU 1523</strain>
    </source>
</reference>
<evidence type="ECO:0000256" key="1">
    <source>
        <dbReference type="SAM" id="MobiDB-lite"/>
    </source>
</evidence>